<protein>
    <submittedName>
        <fullName evidence="2">FAD-binding oxidoreductase</fullName>
    </submittedName>
</protein>
<dbReference type="PANTHER" id="PTHR43762">
    <property type="entry name" value="L-GULONOLACTONE OXIDASE"/>
    <property type="match status" value="1"/>
</dbReference>
<gene>
    <name evidence="2" type="ORF">ACFQZ6_22160</name>
</gene>
<dbReference type="EMBL" id="JBHTEB010000001">
    <property type="protein sequence ID" value="MFD0316866.1"/>
    <property type="molecule type" value="Genomic_DNA"/>
</dbReference>
<dbReference type="InterPro" id="IPR016166">
    <property type="entry name" value="FAD-bd_PCMH"/>
</dbReference>
<dbReference type="InterPro" id="IPR016171">
    <property type="entry name" value="Vanillyl_alc_oxidase_C-sub2"/>
</dbReference>
<name>A0ABW2WGF9_9ACTN</name>
<reference evidence="3" key="1">
    <citation type="journal article" date="2019" name="Int. J. Syst. Evol. Microbiol.">
        <title>The Global Catalogue of Microorganisms (GCM) 10K type strain sequencing project: providing services to taxonomists for standard genome sequencing and annotation.</title>
        <authorList>
            <consortium name="The Broad Institute Genomics Platform"/>
            <consortium name="The Broad Institute Genome Sequencing Center for Infectious Disease"/>
            <person name="Wu L."/>
            <person name="Ma J."/>
        </authorList>
    </citation>
    <scope>NUCLEOTIDE SEQUENCE [LARGE SCALE GENOMIC DNA]</scope>
    <source>
        <strain evidence="3">CGMCC 4.7400</strain>
    </source>
</reference>
<dbReference type="PANTHER" id="PTHR43762:SF1">
    <property type="entry name" value="D-ARABINONO-1,4-LACTONE OXIDASE"/>
    <property type="match status" value="1"/>
</dbReference>
<sequence>MSTPTTTRLIRPRSYEETVAAVRDCGARGGIAGGGGAARGGIAGGGGAARGGIGGGDSGWSGSARGGLVRGGLALGGLVRGGGVWGAGWAPGDAARCAGGAVLDMTGLDRVHAVDAVDGTVLCDAGLTLHRLAEALLPLGWLPPVLPASAHTTVGAAIATDAHGHDHPVSGAFSRHVLALELLTADGRIVSALPGTDLFDATTGGLGLTGVILTATLRLQPVRTPFVRVRTEHATDLDDLLARMTPADHRYTTARLDPLARGGAVLLHADPVPPPGRRTTGVLDALRHRAAPGIRTTGRLRHVTALPHLLDAPAPIRLAPWRYGGGGVVRYRFAVPYGQEETLRRIVRRISGRRRPPSPALLTRLGEADAGWLSFPVPGWSLAVDLPTGRRGLPALLDTLDEEVARAGGRVCLARDSRLRPDLLAAMYPRLADFRALRAALDPRGVFTSDLSRRLAL</sequence>
<dbReference type="InterPro" id="IPR010031">
    <property type="entry name" value="FAD_lactone_oxidase-like"/>
</dbReference>
<keyword evidence="3" id="KW-1185">Reference proteome</keyword>
<dbReference type="InterPro" id="IPR016169">
    <property type="entry name" value="FAD-bd_PCMH_sub2"/>
</dbReference>
<feature type="domain" description="FAD-binding PCMH-type" evidence="1">
    <location>
        <begin position="2"/>
        <end position="222"/>
    </location>
</feature>
<comment type="caution">
    <text evidence="2">The sequence shown here is derived from an EMBL/GenBank/DDBJ whole genome shotgun (WGS) entry which is preliminary data.</text>
</comment>
<dbReference type="InterPro" id="IPR006094">
    <property type="entry name" value="Oxid_FAD_bind_N"/>
</dbReference>
<dbReference type="SUPFAM" id="SSF56176">
    <property type="entry name" value="FAD-binding/transporter-associated domain-like"/>
    <property type="match status" value="1"/>
</dbReference>
<evidence type="ECO:0000313" key="3">
    <source>
        <dbReference type="Proteomes" id="UP001597023"/>
    </source>
</evidence>
<dbReference type="Gene3D" id="1.10.45.10">
    <property type="entry name" value="Vanillyl-alcohol Oxidase, Chain A, domain 4"/>
    <property type="match status" value="1"/>
</dbReference>
<evidence type="ECO:0000259" key="1">
    <source>
        <dbReference type="PROSITE" id="PS51387"/>
    </source>
</evidence>
<evidence type="ECO:0000313" key="2">
    <source>
        <dbReference type="EMBL" id="MFD0316866.1"/>
    </source>
</evidence>
<accession>A0ABW2WGF9</accession>
<dbReference type="Pfam" id="PF01565">
    <property type="entry name" value="FAD_binding_4"/>
    <property type="match status" value="1"/>
</dbReference>
<dbReference type="InterPro" id="IPR036318">
    <property type="entry name" value="FAD-bd_PCMH-like_sf"/>
</dbReference>
<organism evidence="2 3">
    <name type="scientific">Streptomyces flavalbus</name>
    <dbReference type="NCBI Taxonomy" id="2665155"/>
    <lineage>
        <taxon>Bacteria</taxon>
        <taxon>Bacillati</taxon>
        <taxon>Actinomycetota</taxon>
        <taxon>Actinomycetes</taxon>
        <taxon>Kitasatosporales</taxon>
        <taxon>Streptomycetaceae</taxon>
        <taxon>Streptomyces</taxon>
    </lineage>
</organism>
<dbReference type="Gene3D" id="3.30.465.10">
    <property type="match status" value="1"/>
</dbReference>
<dbReference type="Proteomes" id="UP001597023">
    <property type="component" value="Unassembled WGS sequence"/>
</dbReference>
<dbReference type="RefSeq" id="WP_381611729.1">
    <property type="nucleotide sequence ID" value="NZ_JBHTEB010000001.1"/>
</dbReference>
<dbReference type="PROSITE" id="PS51387">
    <property type="entry name" value="FAD_PCMH"/>
    <property type="match status" value="1"/>
</dbReference>
<proteinExistence type="predicted"/>